<dbReference type="GO" id="GO:0042147">
    <property type="term" value="P:retrograde transport, endosome to Golgi"/>
    <property type="evidence" value="ECO:0007669"/>
    <property type="project" value="TreeGrafter"/>
</dbReference>
<dbReference type="GO" id="GO:0001881">
    <property type="term" value="P:receptor recycling"/>
    <property type="evidence" value="ECO:0007669"/>
    <property type="project" value="TreeGrafter"/>
</dbReference>
<keyword evidence="2" id="KW-0812">Transmembrane</keyword>
<dbReference type="SUPFAM" id="SSF50729">
    <property type="entry name" value="PH domain-like"/>
    <property type="match status" value="1"/>
</dbReference>
<dbReference type="InterPro" id="IPR045188">
    <property type="entry name" value="Boi1/Boi2-like"/>
</dbReference>
<dbReference type="Proteomes" id="UP000694701">
    <property type="component" value="Unplaced"/>
</dbReference>
<dbReference type="GO" id="GO:0005829">
    <property type="term" value="C:cytosol"/>
    <property type="evidence" value="ECO:0007669"/>
    <property type="project" value="GOC"/>
</dbReference>
<evidence type="ECO:0000313" key="5">
    <source>
        <dbReference type="Proteomes" id="UP000694701"/>
    </source>
</evidence>
<sequence length="170" mass="20120">MRFNEKELVFLSRQPPEKAAELGMRGPKKGDVVKRRLVKLIVNFLFYFRTDEDEPIGALLLEQCRVEREDDQVFSIVFLDEAERKYLFECDSQEQCEEWIDAVVKARTRWSSMGYQTKHAFRSTVGFLRRPHKHTLSLLFGVLSVCQYPLLYILYPFTLCELWGKYVILL</sequence>
<dbReference type="GO" id="GO:0055037">
    <property type="term" value="C:recycling endosome"/>
    <property type="evidence" value="ECO:0007669"/>
    <property type="project" value="TreeGrafter"/>
</dbReference>
<dbReference type="PANTHER" id="PTHR22902">
    <property type="entry name" value="SESQUIPEDALIAN"/>
    <property type="match status" value="1"/>
</dbReference>
<organism evidence="4 5">
    <name type="scientific">Cyprinus carpio</name>
    <name type="common">Common carp</name>
    <dbReference type="NCBI Taxonomy" id="7962"/>
    <lineage>
        <taxon>Eukaryota</taxon>
        <taxon>Metazoa</taxon>
        <taxon>Chordata</taxon>
        <taxon>Craniata</taxon>
        <taxon>Vertebrata</taxon>
        <taxon>Euteleostomi</taxon>
        <taxon>Actinopterygii</taxon>
        <taxon>Neopterygii</taxon>
        <taxon>Teleostei</taxon>
        <taxon>Ostariophysi</taxon>
        <taxon>Cypriniformes</taxon>
        <taxon>Cyprinidae</taxon>
        <taxon>Cyprininae</taxon>
        <taxon>Cyprinus</taxon>
    </lineage>
</organism>
<dbReference type="FunFam" id="2.30.29.30:FF:000300">
    <property type="entry name" value="pleckstrin homology domain-containing family J member 1"/>
    <property type="match status" value="1"/>
</dbReference>
<evidence type="ECO:0000259" key="3">
    <source>
        <dbReference type="PROSITE" id="PS50003"/>
    </source>
</evidence>
<evidence type="ECO:0000313" key="4">
    <source>
        <dbReference type="Ensembl" id="ENSCCRP00020058289.1"/>
    </source>
</evidence>
<name>A0A8C2FNG2_CYPCA</name>
<feature type="transmembrane region" description="Helical" evidence="2">
    <location>
        <begin position="136"/>
        <end position="155"/>
    </location>
</feature>
<feature type="domain" description="PH" evidence="3">
    <location>
        <begin position="15"/>
        <end position="108"/>
    </location>
</feature>
<proteinExistence type="predicted"/>
<dbReference type="AlphaFoldDB" id="A0A8C2FNG2"/>
<evidence type="ECO:0000256" key="2">
    <source>
        <dbReference type="SAM" id="Phobius"/>
    </source>
</evidence>
<dbReference type="GO" id="GO:0007032">
    <property type="term" value="P:endosome organization"/>
    <property type="evidence" value="ECO:0007669"/>
    <property type="project" value="TreeGrafter"/>
</dbReference>
<evidence type="ECO:0000256" key="1">
    <source>
        <dbReference type="ARBA" id="ARBA00041004"/>
    </source>
</evidence>
<dbReference type="GO" id="GO:0005802">
    <property type="term" value="C:trans-Golgi network"/>
    <property type="evidence" value="ECO:0007669"/>
    <property type="project" value="TreeGrafter"/>
</dbReference>
<reference evidence="4" key="1">
    <citation type="submission" date="2025-08" db="UniProtKB">
        <authorList>
            <consortium name="Ensembl"/>
        </authorList>
    </citation>
    <scope>IDENTIFICATION</scope>
</reference>
<dbReference type="Ensembl" id="ENSCCRT00020064254.1">
    <property type="protein sequence ID" value="ENSCCRP00020058289.1"/>
    <property type="gene ID" value="ENSCCRG00020027690.1"/>
</dbReference>
<dbReference type="CDD" id="cd13258">
    <property type="entry name" value="PH_PLEKHJ1"/>
    <property type="match status" value="1"/>
</dbReference>
<dbReference type="SMART" id="SM00233">
    <property type="entry name" value="PH"/>
    <property type="match status" value="1"/>
</dbReference>
<dbReference type="GO" id="GO:0005769">
    <property type="term" value="C:early endosome"/>
    <property type="evidence" value="ECO:0007669"/>
    <property type="project" value="TreeGrafter"/>
</dbReference>
<dbReference type="InterPro" id="IPR011993">
    <property type="entry name" value="PH-like_dom_sf"/>
</dbReference>
<protein>
    <recommendedName>
        <fullName evidence="1">Pleckstrin homology domain-containing family J member 1</fullName>
    </recommendedName>
</protein>
<dbReference type="InterPro" id="IPR001849">
    <property type="entry name" value="PH_domain"/>
</dbReference>
<dbReference type="Gene3D" id="2.30.29.30">
    <property type="entry name" value="Pleckstrin-homology domain (PH domain)/Phosphotyrosine-binding domain (PTB)"/>
    <property type="match status" value="1"/>
</dbReference>
<dbReference type="Pfam" id="PF00169">
    <property type="entry name" value="PH"/>
    <property type="match status" value="1"/>
</dbReference>
<accession>A0A8C2FNG2</accession>
<dbReference type="PANTHER" id="PTHR22902:SF9">
    <property type="entry name" value="PLECKSTRIN HOMOLOGY DOMAIN-CONTAINING FAMILY J MEMBER 1"/>
    <property type="match status" value="1"/>
</dbReference>
<keyword evidence="2" id="KW-1133">Transmembrane helix</keyword>
<dbReference type="PROSITE" id="PS50003">
    <property type="entry name" value="PH_DOMAIN"/>
    <property type="match status" value="1"/>
</dbReference>
<keyword evidence="2" id="KW-0472">Membrane</keyword>